<evidence type="ECO:0000256" key="1">
    <source>
        <dbReference type="ARBA" id="ARBA00023125"/>
    </source>
</evidence>
<reference evidence="3 4" key="1">
    <citation type="submission" date="2020-08" db="EMBL/GenBank/DDBJ databases">
        <title>Genomic Encyclopedia of Type Strains, Phase IV (KMG-IV): sequencing the most valuable type-strain genomes for metagenomic binning, comparative biology and taxonomic classification.</title>
        <authorList>
            <person name="Goeker M."/>
        </authorList>
    </citation>
    <scope>NUCLEOTIDE SEQUENCE [LARGE SCALE GENOMIC DNA]</scope>
    <source>
        <strain evidence="3 4">DSM 29007</strain>
    </source>
</reference>
<keyword evidence="1" id="KW-0238">DNA-binding</keyword>
<organism evidence="3 4">
    <name type="scientific">Longimicrobium terrae</name>
    <dbReference type="NCBI Taxonomy" id="1639882"/>
    <lineage>
        <taxon>Bacteria</taxon>
        <taxon>Pseudomonadati</taxon>
        <taxon>Gemmatimonadota</taxon>
        <taxon>Longimicrobiia</taxon>
        <taxon>Longimicrobiales</taxon>
        <taxon>Longimicrobiaceae</taxon>
        <taxon>Longimicrobium</taxon>
    </lineage>
</organism>
<dbReference type="CDD" id="cd00093">
    <property type="entry name" value="HTH_XRE"/>
    <property type="match status" value="1"/>
</dbReference>
<sequence length="117" mass="13138">MQIYEYIGTAVRDQRTATRRTQQELADLAGLKRSTLAMIETGRQQISLDQLIDLARALQIDYRDLLPAPDYFMPTRNVRVTLDTMHDQAPTTAGLIARLQQNADPSHEPANKAKDSG</sequence>
<dbReference type="GO" id="GO:0003677">
    <property type="term" value="F:DNA binding"/>
    <property type="evidence" value="ECO:0007669"/>
    <property type="project" value="UniProtKB-KW"/>
</dbReference>
<gene>
    <name evidence="3" type="ORF">HNQ61_003583</name>
</gene>
<evidence type="ECO:0000313" key="3">
    <source>
        <dbReference type="EMBL" id="MBB6071923.1"/>
    </source>
</evidence>
<name>A0A841H1Q3_9BACT</name>
<dbReference type="Gene3D" id="1.10.260.40">
    <property type="entry name" value="lambda repressor-like DNA-binding domains"/>
    <property type="match status" value="1"/>
</dbReference>
<keyword evidence="4" id="KW-1185">Reference proteome</keyword>
<feature type="domain" description="HTH cro/C1-type" evidence="2">
    <location>
        <begin position="11"/>
        <end position="65"/>
    </location>
</feature>
<dbReference type="InterPro" id="IPR050807">
    <property type="entry name" value="TransReg_Diox_bact_type"/>
</dbReference>
<evidence type="ECO:0000259" key="2">
    <source>
        <dbReference type="PROSITE" id="PS50943"/>
    </source>
</evidence>
<dbReference type="InterPro" id="IPR001387">
    <property type="entry name" value="Cro/C1-type_HTH"/>
</dbReference>
<dbReference type="GO" id="GO:0003700">
    <property type="term" value="F:DNA-binding transcription factor activity"/>
    <property type="evidence" value="ECO:0007669"/>
    <property type="project" value="TreeGrafter"/>
</dbReference>
<dbReference type="Proteomes" id="UP000582837">
    <property type="component" value="Unassembled WGS sequence"/>
</dbReference>
<proteinExistence type="predicted"/>
<dbReference type="PROSITE" id="PS50943">
    <property type="entry name" value="HTH_CROC1"/>
    <property type="match status" value="1"/>
</dbReference>
<dbReference type="SUPFAM" id="SSF47413">
    <property type="entry name" value="lambda repressor-like DNA-binding domains"/>
    <property type="match status" value="1"/>
</dbReference>
<evidence type="ECO:0000313" key="4">
    <source>
        <dbReference type="Proteomes" id="UP000582837"/>
    </source>
</evidence>
<accession>A0A841H1Q3</accession>
<dbReference type="SMART" id="SM00530">
    <property type="entry name" value="HTH_XRE"/>
    <property type="match status" value="1"/>
</dbReference>
<dbReference type="AlphaFoldDB" id="A0A841H1Q3"/>
<dbReference type="PANTHER" id="PTHR46797">
    <property type="entry name" value="HTH-TYPE TRANSCRIPTIONAL REGULATOR"/>
    <property type="match status" value="1"/>
</dbReference>
<dbReference type="GO" id="GO:0005829">
    <property type="term" value="C:cytosol"/>
    <property type="evidence" value="ECO:0007669"/>
    <property type="project" value="TreeGrafter"/>
</dbReference>
<protein>
    <submittedName>
        <fullName evidence="3">Transcriptional regulator with XRE-family HTH domain</fullName>
    </submittedName>
</protein>
<comment type="caution">
    <text evidence="3">The sequence shown here is derived from an EMBL/GenBank/DDBJ whole genome shotgun (WGS) entry which is preliminary data.</text>
</comment>
<dbReference type="EMBL" id="JACHIA010000011">
    <property type="protein sequence ID" value="MBB6071923.1"/>
    <property type="molecule type" value="Genomic_DNA"/>
</dbReference>
<dbReference type="RefSeq" id="WP_170035370.1">
    <property type="nucleotide sequence ID" value="NZ_JABDTL010000001.1"/>
</dbReference>
<dbReference type="PANTHER" id="PTHR46797:SF1">
    <property type="entry name" value="METHYLPHOSPHONATE SYNTHASE"/>
    <property type="match status" value="1"/>
</dbReference>
<dbReference type="InterPro" id="IPR010982">
    <property type="entry name" value="Lambda_DNA-bd_dom_sf"/>
</dbReference>
<dbReference type="Pfam" id="PF01381">
    <property type="entry name" value="HTH_3"/>
    <property type="match status" value="1"/>
</dbReference>